<dbReference type="EMBL" id="KB819326">
    <property type="protein sequence ID" value="EOA92682.1"/>
    <property type="molecule type" value="Genomic_DNA"/>
</dbReference>
<gene>
    <name evidence="8" type="ORF">Anapl_18934</name>
</gene>
<organism evidence="8 9">
    <name type="scientific">Anas platyrhynchos</name>
    <name type="common">Mallard</name>
    <name type="synonym">Anas boschas</name>
    <dbReference type="NCBI Taxonomy" id="8839"/>
    <lineage>
        <taxon>Eukaryota</taxon>
        <taxon>Metazoa</taxon>
        <taxon>Chordata</taxon>
        <taxon>Craniata</taxon>
        <taxon>Vertebrata</taxon>
        <taxon>Euteleostomi</taxon>
        <taxon>Archelosauria</taxon>
        <taxon>Archosauria</taxon>
        <taxon>Dinosauria</taxon>
        <taxon>Saurischia</taxon>
        <taxon>Theropoda</taxon>
        <taxon>Coelurosauria</taxon>
        <taxon>Aves</taxon>
        <taxon>Neognathae</taxon>
        <taxon>Galloanserae</taxon>
        <taxon>Anseriformes</taxon>
        <taxon>Anatidae</taxon>
        <taxon>Anatinae</taxon>
        <taxon>Anas</taxon>
    </lineage>
</organism>
<feature type="domain" description="Proline dehydrogenase" evidence="7">
    <location>
        <begin position="2"/>
        <end position="140"/>
    </location>
</feature>
<dbReference type="AlphaFoldDB" id="R0KXK1"/>
<dbReference type="GO" id="GO:0071949">
    <property type="term" value="F:FAD binding"/>
    <property type="evidence" value="ECO:0007669"/>
    <property type="project" value="TreeGrafter"/>
</dbReference>
<name>R0KXK1_ANAPL</name>
<dbReference type="InterPro" id="IPR015659">
    <property type="entry name" value="Proline_oxidase"/>
</dbReference>
<proteinExistence type="inferred from homology"/>
<comment type="catalytic activity">
    <reaction evidence="5 6">
        <text>L-proline + a quinone = (S)-1-pyrroline-5-carboxylate + a quinol + H(+)</text>
        <dbReference type="Rhea" id="RHEA:23784"/>
        <dbReference type="ChEBI" id="CHEBI:15378"/>
        <dbReference type="ChEBI" id="CHEBI:17388"/>
        <dbReference type="ChEBI" id="CHEBI:24646"/>
        <dbReference type="ChEBI" id="CHEBI:60039"/>
        <dbReference type="ChEBI" id="CHEBI:132124"/>
        <dbReference type="EC" id="1.5.5.2"/>
    </reaction>
</comment>
<dbReference type="Proteomes" id="UP000296049">
    <property type="component" value="Unassembled WGS sequence"/>
</dbReference>
<reference evidence="9" key="1">
    <citation type="journal article" date="2013" name="Nat. Genet.">
        <title>The duck genome and transcriptome provide insight into an avian influenza virus reservoir species.</title>
        <authorList>
            <person name="Huang Y."/>
            <person name="Li Y."/>
            <person name="Burt D.W."/>
            <person name="Chen H."/>
            <person name="Zhang Y."/>
            <person name="Qian W."/>
            <person name="Kim H."/>
            <person name="Gan S."/>
            <person name="Zhao Y."/>
            <person name="Li J."/>
            <person name="Yi K."/>
            <person name="Feng H."/>
            <person name="Zhu P."/>
            <person name="Li B."/>
            <person name="Liu Q."/>
            <person name="Fairley S."/>
            <person name="Magor K.E."/>
            <person name="Du Z."/>
            <person name="Hu X."/>
            <person name="Goodman L."/>
            <person name="Tafer H."/>
            <person name="Vignal A."/>
            <person name="Lee T."/>
            <person name="Kim K.W."/>
            <person name="Sheng Z."/>
            <person name="An Y."/>
            <person name="Searle S."/>
            <person name="Herrero J."/>
            <person name="Groenen M.A."/>
            <person name="Crooijmans R.P."/>
            <person name="Faraut T."/>
            <person name="Cai Q."/>
            <person name="Webster R.G."/>
            <person name="Aldridge J.R."/>
            <person name="Warren W.C."/>
            <person name="Bartschat S."/>
            <person name="Kehr S."/>
            <person name="Marz M."/>
            <person name="Stadler P.F."/>
            <person name="Smith J."/>
            <person name="Kraus R.H."/>
            <person name="Zhao Y."/>
            <person name="Ren L."/>
            <person name="Fei J."/>
            <person name="Morisson M."/>
            <person name="Kaiser P."/>
            <person name="Griffin D.K."/>
            <person name="Rao M."/>
            <person name="Pitel F."/>
            <person name="Wang J."/>
            <person name="Li N."/>
        </authorList>
    </citation>
    <scope>NUCLEOTIDE SEQUENCE [LARGE SCALE GENOMIC DNA]</scope>
</reference>
<comment type="pathway">
    <text evidence="1">Amino-acid degradation; L-proline degradation into L-glutamate; L-glutamate from L-proline: step 1/2.</text>
</comment>
<evidence type="ECO:0000259" key="7">
    <source>
        <dbReference type="Pfam" id="PF01619"/>
    </source>
</evidence>
<evidence type="ECO:0000313" key="9">
    <source>
        <dbReference type="Proteomes" id="UP000296049"/>
    </source>
</evidence>
<keyword evidence="3 6" id="KW-0560">Oxidoreductase</keyword>
<dbReference type="SUPFAM" id="SSF51730">
    <property type="entry name" value="FAD-linked oxidoreductase"/>
    <property type="match status" value="1"/>
</dbReference>
<dbReference type="InterPro" id="IPR002872">
    <property type="entry name" value="Proline_DH_dom"/>
</dbReference>
<comment type="function">
    <text evidence="6">Converts proline to delta-1-pyrroline-5-carboxylate.</text>
</comment>
<dbReference type="GO" id="GO:0004657">
    <property type="term" value="F:proline dehydrogenase activity"/>
    <property type="evidence" value="ECO:0007669"/>
    <property type="project" value="UniProtKB-EC"/>
</dbReference>
<evidence type="ECO:0000256" key="1">
    <source>
        <dbReference type="ARBA" id="ARBA00004739"/>
    </source>
</evidence>
<evidence type="ECO:0000256" key="5">
    <source>
        <dbReference type="ARBA" id="ARBA00048779"/>
    </source>
</evidence>
<dbReference type="GO" id="GO:0010133">
    <property type="term" value="P:L-proline catabolic process to L-glutamate"/>
    <property type="evidence" value="ECO:0007669"/>
    <property type="project" value="TreeGrafter"/>
</dbReference>
<dbReference type="Gene3D" id="3.20.20.220">
    <property type="match status" value="1"/>
</dbReference>
<comment type="cofactor">
    <cofactor evidence="6">
        <name>FAD</name>
        <dbReference type="ChEBI" id="CHEBI:57692"/>
    </cofactor>
</comment>
<dbReference type="GO" id="GO:0005739">
    <property type="term" value="C:mitochondrion"/>
    <property type="evidence" value="ECO:0007669"/>
    <property type="project" value="TreeGrafter"/>
</dbReference>
<dbReference type="PANTHER" id="PTHR13914">
    <property type="entry name" value="PROLINE OXIDASE"/>
    <property type="match status" value="1"/>
</dbReference>
<keyword evidence="9" id="KW-1185">Reference proteome</keyword>
<feature type="non-terminal residue" evidence="8">
    <location>
        <position position="1"/>
    </location>
</feature>
<dbReference type="EC" id="1.5.5.2" evidence="6"/>
<comment type="similarity">
    <text evidence="2 6">Belongs to the proline oxidase family.</text>
</comment>
<evidence type="ECO:0000313" key="8">
    <source>
        <dbReference type="EMBL" id="EOA92682.1"/>
    </source>
</evidence>
<evidence type="ECO:0000256" key="3">
    <source>
        <dbReference type="ARBA" id="ARBA00023002"/>
    </source>
</evidence>
<keyword evidence="6" id="KW-0274">FAD</keyword>
<dbReference type="Pfam" id="PF01619">
    <property type="entry name" value="Pro_dh"/>
    <property type="match status" value="1"/>
</dbReference>
<evidence type="ECO:0000256" key="6">
    <source>
        <dbReference type="RuleBase" id="RU364054"/>
    </source>
</evidence>
<keyword evidence="6" id="KW-0285">Flavoprotein</keyword>
<dbReference type="InterPro" id="IPR029041">
    <property type="entry name" value="FAD-linked_oxidoreductase-like"/>
</dbReference>
<evidence type="ECO:0000256" key="2">
    <source>
        <dbReference type="ARBA" id="ARBA00005869"/>
    </source>
</evidence>
<dbReference type="PANTHER" id="PTHR13914:SF0">
    <property type="entry name" value="PROLINE DEHYDROGENASE 1, MITOCHONDRIAL"/>
    <property type="match status" value="1"/>
</dbReference>
<keyword evidence="4 6" id="KW-0642">Proline metabolism</keyword>
<sequence>QRATETGVRLMVDAEQSYFQPAISHLTLEMQRRFNRERAIIFNTYQCYLKEAYNNVTVDVELSRREGWHFSTKLVRGAYMEQERERAAKFGYEDPINPTYEKTNEMYHRCLDYILEEIKHSQKASVMVASHNEDTIKFTLRRWGLVRRGRCLALQWDVGHAVAARCLCSFPNTKVWLAG</sequence>
<accession>R0KXK1</accession>
<evidence type="ECO:0000256" key="4">
    <source>
        <dbReference type="ARBA" id="ARBA00023062"/>
    </source>
</evidence>
<protein>
    <recommendedName>
        <fullName evidence="6">Proline dehydrogenase</fullName>
        <ecNumber evidence="6">1.5.5.2</ecNumber>
    </recommendedName>
</protein>